<reference evidence="3" key="1">
    <citation type="submission" date="2013-04" db="EMBL/GenBank/DDBJ databases">
        <title>Thioclava sp. 13D2W-2 Genome Sequencing.</title>
        <authorList>
            <person name="Lai Q."/>
            <person name="Li G."/>
            <person name="Shao Z."/>
        </authorList>
    </citation>
    <scope>NUCLEOTIDE SEQUENCE [LARGE SCALE GENOMIC DNA]</scope>
    <source>
        <strain evidence="3">13D2W-2</strain>
    </source>
</reference>
<reference evidence="2 3" key="2">
    <citation type="journal article" date="2015" name="Antonie Van Leeuwenhoek">
        <title>Thioclava indica sp. nov., isolated from surface seawater of the Indian Ocean.</title>
        <authorList>
            <person name="Liu Y."/>
            <person name="Lai Q."/>
            <person name="Du J."/>
            <person name="Xu H."/>
            <person name="Jiang L."/>
            <person name="Shao Z."/>
        </authorList>
    </citation>
    <scope>NUCLEOTIDE SEQUENCE [LARGE SCALE GENOMIC DNA]</scope>
    <source>
        <strain evidence="2 3">13D2W-2</strain>
    </source>
</reference>
<protein>
    <recommendedName>
        <fullName evidence="1">ATPase AAA-type core domain-containing protein</fullName>
    </recommendedName>
</protein>
<dbReference type="GO" id="GO:0016887">
    <property type="term" value="F:ATP hydrolysis activity"/>
    <property type="evidence" value="ECO:0007669"/>
    <property type="project" value="InterPro"/>
</dbReference>
<dbReference type="PANTHER" id="PTHR43581:SF2">
    <property type="entry name" value="EXCINUCLEASE ATPASE SUBUNIT"/>
    <property type="match status" value="1"/>
</dbReference>
<dbReference type="InterPro" id="IPR003959">
    <property type="entry name" value="ATPase_AAA_core"/>
</dbReference>
<sequence length="407" mass="46109">MTNTRRKNRWEQFRQSSVAEFRNLETLVLRSIERDSKLRATDFKFDAEVDRINEVLERVSLVRADTAGFDIALKDGGNTIKAADLSSGESELISLAVEVLYFAYLCKQEKYRDQDNWLLLDEPDVHLHPDLQYRLMQLLVNSTRDANGRIAIATHSTSILSGLCSLSEDVRVGLKHFGPNALEFRSVDDAMRSVLPMFGAHPLSNVFNEKPPLILEGEDDERIWQAAVRRSNGRISVYPCVASDIQSMNQYEVAARDLIESVYDDARAFSLRDRDSDPYEIDDMGPIIRMRLNCRNAENLIVTDDVLAELGTDWTSLRGTLEKWISDNPDHSRFAAASAFRDSGWKRQNFQLKELRMLLVGLTGSNKPWEVAVGQAIAKLPENRFNGGHSLREYLGTKAVRELGLLA</sequence>
<keyword evidence="3" id="KW-1185">Reference proteome</keyword>
<evidence type="ECO:0000313" key="3">
    <source>
        <dbReference type="Proteomes" id="UP000028607"/>
    </source>
</evidence>
<comment type="caution">
    <text evidence="2">The sequence shown here is derived from an EMBL/GenBank/DDBJ whole genome shotgun (WGS) entry which is preliminary data.</text>
</comment>
<accession>A0A085TRK3</accession>
<dbReference type="AlphaFoldDB" id="A0A085TRK3"/>
<proteinExistence type="predicted"/>
<dbReference type="EMBL" id="AQRC01000023">
    <property type="protein sequence ID" value="KFE33350.1"/>
    <property type="molecule type" value="Genomic_DNA"/>
</dbReference>
<organism evidence="2 3">
    <name type="scientific">Thioclava atlantica</name>
    <dbReference type="NCBI Taxonomy" id="1317124"/>
    <lineage>
        <taxon>Bacteria</taxon>
        <taxon>Pseudomonadati</taxon>
        <taxon>Pseudomonadota</taxon>
        <taxon>Alphaproteobacteria</taxon>
        <taxon>Rhodobacterales</taxon>
        <taxon>Paracoccaceae</taxon>
        <taxon>Thioclava</taxon>
    </lineage>
</organism>
<dbReference type="InterPro" id="IPR051396">
    <property type="entry name" value="Bact_Antivir_Def_Nuclease"/>
</dbReference>
<dbReference type="Proteomes" id="UP000028607">
    <property type="component" value="Unassembled WGS sequence"/>
</dbReference>
<evidence type="ECO:0000313" key="2">
    <source>
        <dbReference type="EMBL" id="KFE33350.1"/>
    </source>
</evidence>
<dbReference type="CDD" id="cd00267">
    <property type="entry name" value="ABC_ATPase"/>
    <property type="match status" value="1"/>
</dbReference>
<dbReference type="InterPro" id="IPR027417">
    <property type="entry name" value="P-loop_NTPase"/>
</dbReference>
<gene>
    <name evidence="2" type="ORF">DW2_18484</name>
</gene>
<dbReference type="SUPFAM" id="SSF52540">
    <property type="entry name" value="P-loop containing nucleoside triphosphate hydrolases"/>
    <property type="match status" value="1"/>
</dbReference>
<feature type="domain" description="ATPase AAA-type core" evidence="1">
    <location>
        <begin position="27"/>
        <end position="161"/>
    </location>
</feature>
<name>A0A085TRK3_9RHOB</name>
<dbReference type="GO" id="GO:0005524">
    <property type="term" value="F:ATP binding"/>
    <property type="evidence" value="ECO:0007669"/>
    <property type="project" value="InterPro"/>
</dbReference>
<dbReference type="eggNOG" id="ENOG502Z99V">
    <property type="taxonomic scope" value="Bacteria"/>
</dbReference>
<dbReference type="PANTHER" id="PTHR43581">
    <property type="entry name" value="ATP/GTP PHOSPHATASE"/>
    <property type="match status" value="1"/>
</dbReference>
<dbReference type="Pfam" id="PF13304">
    <property type="entry name" value="AAA_21"/>
    <property type="match status" value="1"/>
</dbReference>
<evidence type="ECO:0000259" key="1">
    <source>
        <dbReference type="Pfam" id="PF13304"/>
    </source>
</evidence>
<dbReference type="Gene3D" id="3.40.50.300">
    <property type="entry name" value="P-loop containing nucleotide triphosphate hydrolases"/>
    <property type="match status" value="1"/>
</dbReference>
<dbReference type="PATRIC" id="fig|1317124.6.peg.3714"/>